<comment type="caution">
    <text evidence="1">The sequence shown here is derived from an EMBL/GenBank/DDBJ whole genome shotgun (WGS) entry which is preliminary data.</text>
</comment>
<reference evidence="1" key="2">
    <citation type="submission" date="2023-05" db="EMBL/GenBank/DDBJ databases">
        <authorList>
            <consortium name="Lawrence Berkeley National Laboratory"/>
            <person name="Steindorff A."/>
            <person name="Hensen N."/>
            <person name="Bonometti L."/>
            <person name="Westerberg I."/>
            <person name="Brannstrom I.O."/>
            <person name="Guillou S."/>
            <person name="Cros-Aarteil S."/>
            <person name="Calhoun S."/>
            <person name="Haridas S."/>
            <person name="Kuo A."/>
            <person name="Mondo S."/>
            <person name="Pangilinan J."/>
            <person name="Riley R."/>
            <person name="Labutti K."/>
            <person name="Andreopoulos B."/>
            <person name="Lipzen A."/>
            <person name="Chen C."/>
            <person name="Yanf M."/>
            <person name="Daum C."/>
            <person name="Ng V."/>
            <person name="Clum A."/>
            <person name="Ohm R."/>
            <person name="Martin F."/>
            <person name="Silar P."/>
            <person name="Natvig D."/>
            <person name="Lalanne C."/>
            <person name="Gautier V."/>
            <person name="Ament-Velasquez S.L."/>
            <person name="Kruys A."/>
            <person name="Hutchinson M.I."/>
            <person name="Powell A.J."/>
            <person name="Barry K."/>
            <person name="Miller A.N."/>
            <person name="Grigoriev I.V."/>
            <person name="Debuchy R."/>
            <person name="Gladieux P."/>
            <person name="Thoren M.H."/>
            <person name="Johannesson H."/>
        </authorList>
    </citation>
    <scope>NUCLEOTIDE SEQUENCE</scope>
    <source>
        <strain evidence="1">CBS 103.79</strain>
    </source>
</reference>
<accession>A0AAN6MF19</accession>
<evidence type="ECO:0000313" key="2">
    <source>
        <dbReference type="Proteomes" id="UP001303889"/>
    </source>
</evidence>
<keyword evidence="2" id="KW-1185">Reference proteome</keyword>
<proteinExistence type="predicted"/>
<dbReference type="PANTHER" id="PTHR34846">
    <property type="entry name" value="4-CARBOXYMUCONOLACTONE DECARBOXYLASE FAMILY PROTEIN (AFU_ORTHOLOGUE AFUA_6G11590)"/>
    <property type="match status" value="1"/>
</dbReference>
<dbReference type="SUPFAM" id="SSF69118">
    <property type="entry name" value="AhpD-like"/>
    <property type="match status" value="1"/>
</dbReference>
<evidence type="ECO:0000313" key="1">
    <source>
        <dbReference type="EMBL" id="KAK3898931.1"/>
    </source>
</evidence>
<protein>
    <submittedName>
        <fullName evidence="1">AhpD-like protein</fullName>
    </submittedName>
</protein>
<dbReference type="Proteomes" id="UP001303889">
    <property type="component" value="Unassembled WGS sequence"/>
</dbReference>
<dbReference type="Gene3D" id="1.20.1290.10">
    <property type="entry name" value="AhpD-like"/>
    <property type="match status" value="1"/>
</dbReference>
<gene>
    <name evidence="1" type="ORF">C8A05DRAFT_18562</name>
</gene>
<sequence length="180" mass="20239">MARLPYPSSYPAGYAPLNVLKLFSLSSATFNHWADIGNAQFTKLSLPAPERELVILLTTAKFGSTYEYTHHVPVSAKFGITNQQRDELARAGVQKNYFAASNESRNTAFFSPRETTLLRFVEAVIEGPEIPQALWDETRAIFSNREIVELITLQGFYYTCSRMTTALQVEMDSFGPKSKL</sequence>
<dbReference type="InterPro" id="IPR029032">
    <property type="entry name" value="AhpD-like"/>
</dbReference>
<dbReference type="PANTHER" id="PTHR34846:SF5">
    <property type="entry name" value="CARBOXYMUCONOLACTONE DECARBOXYLASE-LIKE DOMAIN-CONTAINING PROTEIN"/>
    <property type="match status" value="1"/>
</dbReference>
<organism evidence="1 2">
    <name type="scientific">Staphylotrichum tortipilum</name>
    <dbReference type="NCBI Taxonomy" id="2831512"/>
    <lineage>
        <taxon>Eukaryota</taxon>
        <taxon>Fungi</taxon>
        <taxon>Dikarya</taxon>
        <taxon>Ascomycota</taxon>
        <taxon>Pezizomycotina</taxon>
        <taxon>Sordariomycetes</taxon>
        <taxon>Sordariomycetidae</taxon>
        <taxon>Sordariales</taxon>
        <taxon>Chaetomiaceae</taxon>
        <taxon>Staphylotrichum</taxon>
    </lineage>
</organism>
<reference evidence="1" key="1">
    <citation type="journal article" date="2023" name="Mol. Phylogenet. Evol.">
        <title>Genome-scale phylogeny and comparative genomics of the fungal order Sordariales.</title>
        <authorList>
            <person name="Hensen N."/>
            <person name="Bonometti L."/>
            <person name="Westerberg I."/>
            <person name="Brannstrom I.O."/>
            <person name="Guillou S."/>
            <person name="Cros-Aarteil S."/>
            <person name="Calhoun S."/>
            <person name="Haridas S."/>
            <person name="Kuo A."/>
            <person name="Mondo S."/>
            <person name="Pangilinan J."/>
            <person name="Riley R."/>
            <person name="LaButti K."/>
            <person name="Andreopoulos B."/>
            <person name="Lipzen A."/>
            <person name="Chen C."/>
            <person name="Yan M."/>
            <person name="Daum C."/>
            <person name="Ng V."/>
            <person name="Clum A."/>
            <person name="Steindorff A."/>
            <person name="Ohm R.A."/>
            <person name="Martin F."/>
            <person name="Silar P."/>
            <person name="Natvig D.O."/>
            <person name="Lalanne C."/>
            <person name="Gautier V."/>
            <person name="Ament-Velasquez S.L."/>
            <person name="Kruys A."/>
            <person name="Hutchinson M.I."/>
            <person name="Powell A.J."/>
            <person name="Barry K."/>
            <person name="Miller A.N."/>
            <person name="Grigoriev I.V."/>
            <person name="Debuchy R."/>
            <person name="Gladieux P."/>
            <person name="Hiltunen Thoren M."/>
            <person name="Johannesson H."/>
        </authorList>
    </citation>
    <scope>NUCLEOTIDE SEQUENCE</scope>
    <source>
        <strain evidence="1">CBS 103.79</strain>
    </source>
</reference>
<name>A0AAN6MF19_9PEZI</name>
<dbReference type="EMBL" id="MU855858">
    <property type="protein sequence ID" value="KAK3898931.1"/>
    <property type="molecule type" value="Genomic_DNA"/>
</dbReference>
<dbReference type="AlphaFoldDB" id="A0AAN6MF19"/>